<protein>
    <submittedName>
        <fullName evidence="1">Uncharacterized protein</fullName>
    </submittedName>
</protein>
<keyword evidence="2" id="KW-1185">Reference proteome</keyword>
<reference evidence="1 2" key="1">
    <citation type="submission" date="2018-08" db="EMBL/GenBank/DDBJ databases">
        <authorList>
            <person name="Laetsch R D."/>
            <person name="Stevens L."/>
            <person name="Kumar S."/>
            <person name="Blaxter L. M."/>
        </authorList>
    </citation>
    <scope>NUCLEOTIDE SEQUENCE [LARGE SCALE GENOMIC DNA]</scope>
</reference>
<name>A0A3P7JVS1_LITSI</name>
<proteinExistence type="predicted"/>
<dbReference type="Proteomes" id="UP000277928">
    <property type="component" value="Unassembled WGS sequence"/>
</dbReference>
<dbReference type="EMBL" id="UYRX01002134">
    <property type="protein sequence ID" value="VDM92799.1"/>
    <property type="molecule type" value="Genomic_DNA"/>
</dbReference>
<organism evidence="1 2">
    <name type="scientific">Litomosoides sigmodontis</name>
    <name type="common">Filarial nematode worm</name>
    <dbReference type="NCBI Taxonomy" id="42156"/>
    <lineage>
        <taxon>Eukaryota</taxon>
        <taxon>Metazoa</taxon>
        <taxon>Ecdysozoa</taxon>
        <taxon>Nematoda</taxon>
        <taxon>Chromadorea</taxon>
        <taxon>Rhabditida</taxon>
        <taxon>Spirurina</taxon>
        <taxon>Spiruromorpha</taxon>
        <taxon>Filarioidea</taxon>
        <taxon>Onchocercidae</taxon>
        <taxon>Litomosoides</taxon>
    </lineage>
</organism>
<sequence length="88" mass="10273">MHQSVFGDKTTKPYPTTKVKLRVMTQEEGIISMEVNIIDHLTSEIPTIKLDNRDLQEMMNQIQFNGEARQWMEPEILAGSDYFHHLIL</sequence>
<gene>
    <name evidence="1" type="ORF">NLS_LOCUS9929</name>
</gene>
<evidence type="ECO:0000313" key="1">
    <source>
        <dbReference type="EMBL" id="VDM92799.1"/>
    </source>
</evidence>
<accession>A0A3P7JVS1</accession>
<dbReference type="AlphaFoldDB" id="A0A3P7JVS1"/>
<evidence type="ECO:0000313" key="2">
    <source>
        <dbReference type="Proteomes" id="UP000277928"/>
    </source>
</evidence>